<keyword evidence="5" id="KW-1003">Cell membrane</keyword>
<keyword evidence="2 5" id="KW-0812">Transmembrane</keyword>
<evidence type="ECO:0000313" key="6">
    <source>
        <dbReference type="EMBL" id="MYZ49719.1"/>
    </source>
</evidence>
<evidence type="ECO:0000256" key="3">
    <source>
        <dbReference type="ARBA" id="ARBA00022989"/>
    </source>
</evidence>
<dbReference type="InterPro" id="IPR002781">
    <property type="entry name" value="TM_pro_TauE-like"/>
</dbReference>
<protein>
    <recommendedName>
        <fullName evidence="5">Probable membrane transporter protein</fullName>
    </recommendedName>
</protein>
<proteinExistence type="inferred from homology"/>
<feature type="transmembrane region" description="Helical" evidence="5">
    <location>
        <begin position="178"/>
        <end position="206"/>
    </location>
</feature>
<comment type="similarity">
    <text evidence="5">Belongs to the 4-toluene sulfonate uptake permease (TSUP) (TC 2.A.102) family.</text>
</comment>
<keyword evidence="3 5" id="KW-1133">Transmembrane helix</keyword>
<accession>A0A964T798</accession>
<comment type="caution">
    <text evidence="6">The sequence shown here is derived from an EMBL/GenBank/DDBJ whole genome shotgun (WGS) entry which is preliminary data.</text>
</comment>
<evidence type="ECO:0000313" key="7">
    <source>
        <dbReference type="Proteomes" id="UP000773614"/>
    </source>
</evidence>
<dbReference type="Pfam" id="PF01925">
    <property type="entry name" value="TauE"/>
    <property type="match status" value="1"/>
</dbReference>
<evidence type="ECO:0000256" key="5">
    <source>
        <dbReference type="RuleBase" id="RU363041"/>
    </source>
</evidence>
<sequence length="249" mass="26757">MLSPAIIATLAVTVVATSFMSGIFGMAGGMILMGLLLVILPVPAAMMMHGSTQLVANIWRAALWYRHVDVRILGLYLAGSAAIFAVFTFVRLVPDRALVYIVMGLMPFVSMALPHRYAPRADLPAGAFLSGLISTGFQLLAGVSGPAFDVFFVRTELTRHQVVATKAACQSISHFSKLVYFGGLLATGGTVVGWPVMAAAMVLAIVGTSLSRMVLDRLTDVQFRSWTQRLVMAIGIVYLFQGVRDLFLA</sequence>
<feature type="transmembrane region" description="Helical" evidence="5">
    <location>
        <begin position="70"/>
        <end position="90"/>
    </location>
</feature>
<name>A0A964T798_9HYPH</name>
<organism evidence="6 7">
    <name type="scientific">Propylenella binzhouense</name>
    <dbReference type="NCBI Taxonomy" id="2555902"/>
    <lineage>
        <taxon>Bacteria</taxon>
        <taxon>Pseudomonadati</taxon>
        <taxon>Pseudomonadota</taxon>
        <taxon>Alphaproteobacteria</taxon>
        <taxon>Hyphomicrobiales</taxon>
        <taxon>Propylenellaceae</taxon>
        <taxon>Propylenella</taxon>
    </lineage>
</organism>
<feature type="transmembrane region" description="Helical" evidence="5">
    <location>
        <begin position="97"/>
        <end position="117"/>
    </location>
</feature>
<dbReference type="AlphaFoldDB" id="A0A964T798"/>
<dbReference type="RefSeq" id="WP_161142060.1">
    <property type="nucleotide sequence ID" value="NZ_SPKJ01000091.1"/>
</dbReference>
<keyword evidence="7" id="KW-1185">Reference proteome</keyword>
<evidence type="ECO:0000256" key="2">
    <source>
        <dbReference type="ARBA" id="ARBA00022692"/>
    </source>
</evidence>
<dbReference type="Proteomes" id="UP000773614">
    <property type="component" value="Unassembled WGS sequence"/>
</dbReference>
<feature type="transmembrane region" description="Helical" evidence="5">
    <location>
        <begin position="31"/>
        <end position="50"/>
    </location>
</feature>
<dbReference type="EMBL" id="SPKJ01000091">
    <property type="protein sequence ID" value="MYZ49719.1"/>
    <property type="molecule type" value="Genomic_DNA"/>
</dbReference>
<dbReference type="OrthoDB" id="8478323at2"/>
<reference evidence="6" key="1">
    <citation type="submission" date="2019-03" db="EMBL/GenBank/DDBJ databases">
        <title>Afifella sp. nov., isolated from activated sludge.</title>
        <authorList>
            <person name="Li Q."/>
            <person name="Liu Y."/>
        </authorList>
    </citation>
    <scope>NUCLEOTIDE SEQUENCE</scope>
    <source>
        <strain evidence="6">L72</strain>
    </source>
</reference>
<dbReference type="GO" id="GO:0005886">
    <property type="term" value="C:plasma membrane"/>
    <property type="evidence" value="ECO:0007669"/>
    <property type="project" value="UniProtKB-SubCell"/>
</dbReference>
<feature type="transmembrane region" description="Helical" evidence="5">
    <location>
        <begin position="6"/>
        <end position="24"/>
    </location>
</feature>
<feature type="transmembrane region" description="Helical" evidence="5">
    <location>
        <begin position="226"/>
        <end position="243"/>
    </location>
</feature>
<comment type="subcellular location">
    <subcellularLocation>
        <location evidence="5">Cell membrane</location>
        <topology evidence="5">Multi-pass membrane protein</topology>
    </subcellularLocation>
    <subcellularLocation>
        <location evidence="1">Membrane</location>
        <topology evidence="1">Multi-pass membrane protein</topology>
    </subcellularLocation>
</comment>
<keyword evidence="4 5" id="KW-0472">Membrane</keyword>
<gene>
    <name evidence="6" type="ORF">E4O86_18600</name>
</gene>
<evidence type="ECO:0000256" key="1">
    <source>
        <dbReference type="ARBA" id="ARBA00004141"/>
    </source>
</evidence>
<evidence type="ECO:0000256" key="4">
    <source>
        <dbReference type="ARBA" id="ARBA00023136"/>
    </source>
</evidence>
<feature type="transmembrane region" description="Helical" evidence="5">
    <location>
        <begin position="137"/>
        <end position="157"/>
    </location>
</feature>